<feature type="compositionally biased region" description="Basic and acidic residues" evidence="1">
    <location>
        <begin position="193"/>
        <end position="203"/>
    </location>
</feature>
<dbReference type="EMBL" id="ML978121">
    <property type="protein sequence ID" value="KAF2103711.1"/>
    <property type="molecule type" value="Genomic_DNA"/>
</dbReference>
<dbReference type="AlphaFoldDB" id="A0A9P4IT04"/>
<feature type="region of interest" description="Disordered" evidence="1">
    <location>
        <begin position="193"/>
        <end position="225"/>
    </location>
</feature>
<evidence type="ECO:0000256" key="1">
    <source>
        <dbReference type="SAM" id="MobiDB-lite"/>
    </source>
</evidence>
<proteinExistence type="predicted"/>
<accession>A0A9P4IT04</accession>
<gene>
    <name evidence="2" type="ORF">NA57DRAFT_50580</name>
</gene>
<comment type="caution">
    <text evidence="2">The sequence shown here is derived from an EMBL/GenBank/DDBJ whole genome shotgun (WGS) entry which is preliminary data.</text>
</comment>
<dbReference type="Proteomes" id="UP000799772">
    <property type="component" value="Unassembled WGS sequence"/>
</dbReference>
<organism evidence="2 3">
    <name type="scientific">Rhizodiscina lignyota</name>
    <dbReference type="NCBI Taxonomy" id="1504668"/>
    <lineage>
        <taxon>Eukaryota</taxon>
        <taxon>Fungi</taxon>
        <taxon>Dikarya</taxon>
        <taxon>Ascomycota</taxon>
        <taxon>Pezizomycotina</taxon>
        <taxon>Dothideomycetes</taxon>
        <taxon>Pleosporomycetidae</taxon>
        <taxon>Aulographales</taxon>
        <taxon>Rhizodiscinaceae</taxon>
        <taxon>Rhizodiscina</taxon>
    </lineage>
</organism>
<name>A0A9P4IT04_9PEZI</name>
<reference evidence="2" key="1">
    <citation type="journal article" date="2020" name="Stud. Mycol.">
        <title>101 Dothideomycetes genomes: a test case for predicting lifestyles and emergence of pathogens.</title>
        <authorList>
            <person name="Haridas S."/>
            <person name="Albert R."/>
            <person name="Binder M."/>
            <person name="Bloem J."/>
            <person name="Labutti K."/>
            <person name="Salamov A."/>
            <person name="Andreopoulos B."/>
            <person name="Baker S."/>
            <person name="Barry K."/>
            <person name="Bills G."/>
            <person name="Bluhm B."/>
            <person name="Cannon C."/>
            <person name="Castanera R."/>
            <person name="Culley D."/>
            <person name="Daum C."/>
            <person name="Ezra D."/>
            <person name="Gonzalez J."/>
            <person name="Henrissat B."/>
            <person name="Kuo A."/>
            <person name="Liang C."/>
            <person name="Lipzen A."/>
            <person name="Lutzoni F."/>
            <person name="Magnuson J."/>
            <person name="Mondo S."/>
            <person name="Nolan M."/>
            <person name="Ohm R."/>
            <person name="Pangilinan J."/>
            <person name="Park H.-J."/>
            <person name="Ramirez L."/>
            <person name="Alfaro M."/>
            <person name="Sun H."/>
            <person name="Tritt A."/>
            <person name="Yoshinaga Y."/>
            <person name="Zwiers L.-H."/>
            <person name="Turgeon B."/>
            <person name="Goodwin S."/>
            <person name="Spatafora J."/>
            <person name="Crous P."/>
            <person name="Grigoriev I."/>
        </authorList>
    </citation>
    <scope>NUCLEOTIDE SEQUENCE</scope>
    <source>
        <strain evidence="2">CBS 133067</strain>
    </source>
</reference>
<sequence>MGFPSSIALLKPRFTSQLTTRRLTGASPNRATFSGVVGPCSRRTMDQITFAYDFDVLASAAAAAMWASVAGELRDSRPPAYRVSHITNTCRSISVSQRRVRIVPEPWLGVRDTMVRVTAVCSQNLSTTSFISSARVSRLCYTRALANGNELYAAPDAHRSAIFGSQEKAAIHFPMPPWRQNAIRTSHIGTAPDRDLARSKAVPDPRVLNDQSSPRIGNGWPAEPGNGALQKRDVIVRAKAASFVPAPDAARHCLLCSRAPRGSHEVLQGFSALSSTPTGPACDSKDPDTRSFNGVIRKWTSSHAVPGESADRSCNAVCGR</sequence>
<protein>
    <submittedName>
        <fullName evidence="2">Uncharacterized protein</fullName>
    </submittedName>
</protein>
<evidence type="ECO:0000313" key="2">
    <source>
        <dbReference type="EMBL" id="KAF2103711.1"/>
    </source>
</evidence>
<evidence type="ECO:0000313" key="3">
    <source>
        <dbReference type="Proteomes" id="UP000799772"/>
    </source>
</evidence>
<keyword evidence="3" id="KW-1185">Reference proteome</keyword>